<gene>
    <name evidence="2" type="ORF">NMN56_029210</name>
</gene>
<dbReference type="Proteomes" id="UP001214441">
    <property type="component" value="Unassembled WGS sequence"/>
</dbReference>
<dbReference type="EMBL" id="JANCPR020000034">
    <property type="protein sequence ID" value="MDJ1135954.1"/>
    <property type="molecule type" value="Genomic_DNA"/>
</dbReference>
<evidence type="ECO:0000256" key="1">
    <source>
        <dbReference type="SAM" id="Phobius"/>
    </source>
</evidence>
<name>A0ABT7A4J7_9ACTN</name>
<keyword evidence="1" id="KW-0472">Membrane</keyword>
<dbReference type="RefSeq" id="WP_274040259.1">
    <property type="nucleotide sequence ID" value="NZ_JANCPR020000034.1"/>
</dbReference>
<accession>A0ABT7A4J7</accession>
<keyword evidence="1" id="KW-1133">Transmembrane helix</keyword>
<keyword evidence="3" id="KW-1185">Reference proteome</keyword>
<feature type="transmembrane region" description="Helical" evidence="1">
    <location>
        <begin position="42"/>
        <end position="61"/>
    </location>
</feature>
<feature type="transmembrane region" description="Helical" evidence="1">
    <location>
        <begin position="115"/>
        <end position="134"/>
    </location>
</feature>
<feature type="transmembrane region" description="Helical" evidence="1">
    <location>
        <begin position="67"/>
        <end position="94"/>
    </location>
</feature>
<reference evidence="2 3" key="1">
    <citation type="submission" date="2023-05" db="EMBL/GenBank/DDBJ databases">
        <title>Streptantibioticus silvisoli sp. nov., acidotolerant actinomycetes 1 from pine litter.</title>
        <authorList>
            <person name="Swiecimska M."/>
            <person name="Golinska P."/>
            <person name="Sangal V."/>
            <person name="Wachnowicz B."/>
            <person name="Goodfellow M."/>
        </authorList>
    </citation>
    <scope>NUCLEOTIDE SEQUENCE [LARGE SCALE GENOMIC DNA]</scope>
    <source>
        <strain evidence="2 3">DSM 42109</strain>
    </source>
</reference>
<evidence type="ECO:0000313" key="3">
    <source>
        <dbReference type="Proteomes" id="UP001214441"/>
    </source>
</evidence>
<sequence length="179" mass="19581">MNANATRYDKADRGRYDKWTFKTMNDQRTKGYHATRAARRRIVAAHLTTTALGLAAVIGAYAASRPWLLAVLVAAMMVWTPLTGLLNSMTRGLLELRTRLLDERQLAERGTVHTFAHRITGWALTAALFAFLVASLAGASLASLTVPLAATGLALLVVQRLLPLWIAAVRVADEPEDEE</sequence>
<protein>
    <submittedName>
        <fullName evidence="2">Uncharacterized protein</fullName>
    </submittedName>
</protein>
<keyword evidence="1" id="KW-0812">Transmembrane</keyword>
<proteinExistence type="predicted"/>
<evidence type="ECO:0000313" key="2">
    <source>
        <dbReference type="EMBL" id="MDJ1135954.1"/>
    </source>
</evidence>
<comment type="caution">
    <text evidence="2">The sequence shown here is derived from an EMBL/GenBank/DDBJ whole genome shotgun (WGS) entry which is preliminary data.</text>
</comment>
<organism evidence="2 3">
    <name type="scientific">Streptomyces iconiensis</name>
    <dbReference type="NCBI Taxonomy" id="1384038"/>
    <lineage>
        <taxon>Bacteria</taxon>
        <taxon>Bacillati</taxon>
        <taxon>Actinomycetota</taxon>
        <taxon>Actinomycetes</taxon>
        <taxon>Kitasatosporales</taxon>
        <taxon>Streptomycetaceae</taxon>
        <taxon>Streptomyces</taxon>
    </lineage>
</organism>